<name>A0A1T1AYF2_RHOFE</name>
<dbReference type="Gene3D" id="3.90.420.10">
    <property type="entry name" value="Oxidoreductase, molybdopterin-binding domain"/>
    <property type="match status" value="1"/>
</dbReference>
<sequence length="156" mass="17338">MCLMVDLSGAQALEKPGDKVVLTLSGQINRVNEGKTAAFSLLMLSRLPQHTVFTKSPWYPAGAEFTGPLLRDVLRAVGGQGKTITAYALNDYKTEIPLEDALKYDVILARLMNGQAMAVRDKGPLFVVYPFDAVAELRTQVYYNRSAWQVNRLHIH</sequence>
<evidence type="ECO:0000313" key="2">
    <source>
        <dbReference type="EMBL" id="OOV08998.1"/>
    </source>
</evidence>
<organism evidence="2 3">
    <name type="scientific">Rhodoferax fermentans</name>
    <dbReference type="NCBI Taxonomy" id="28066"/>
    <lineage>
        <taxon>Bacteria</taxon>
        <taxon>Pseudomonadati</taxon>
        <taxon>Pseudomonadota</taxon>
        <taxon>Betaproteobacteria</taxon>
        <taxon>Burkholderiales</taxon>
        <taxon>Comamonadaceae</taxon>
        <taxon>Rhodoferax</taxon>
    </lineage>
</organism>
<reference evidence="2 3" key="1">
    <citation type="submission" date="2017-01" db="EMBL/GenBank/DDBJ databases">
        <title>Genome sequencing of Rhodoferax fermentans JCM 7819.</title>
        <authorList>
            <person name="Kim Y.J."/>
            <person name="Farh M.E.-A."/>
            <person name="Yang D.-C."/>
        </authorList>
    </citation>
    <scope>NUCLEOTIDE SEQUENCE [LARGE SCALE GENOMIC DNA]</scope>
    <source>
        <strain evidence="2 3">JCM 7819</strain>
    </source>
</reference>
<evidence type="ECO:0000313" key="3">
    <source>
        <dbReference type="Proteomes" id="UP000190750"/>
    </source>
</evidence>
<dbReference type="OrthoDB" id="9798763at2"/>
<dbReference type="Pfam" id="PF00174">
    <property type="entry name" value="Oxidored_molyb"/>
    <property type="match status" value="1"/>
</dbReference>
<dbReference type="InterPro" id="IPR036374">
    <property type="entry name" value="OxRdtase_Mopterin-bd_sf"/>
</dbReference>
<dbReference type="Proteomes" id="UP000190750">
    <property type="component" value="Unassembled WGS sequence"/>
</dbReference>
<dbReference type="AlphaFoldDB" id="A0A1T1AYF2"/>
<dbReference type="STRING" id="28066.RF819_08375"/>
<accession>A0A1T1AYF2</accession>
<feature type="domain" description="Oxidoreductase molybdopterin-binding" evidence="1">
    <location>
        <begin position="58"/>
        <end position="130"/>
    </location>
</feature>
<comment type="caution">
    <text evidence="2">The sequence shown here is derived from an EMBL/GenBank/DDBJ whole genome shotgun (WGS) entry which is preliminary data.</text>
</comment>
<evidence type="ECO:0000259" key="1">
    <source>
        <dbReference type="Pfam" id="PF00174"/>
    </source>
</evidence>
<keyword evidence="3" id="KW-1185">Reference proteome</keyword>
<proteinExistence type="predicted"/>
<dbReference type="SUPFAM" id="SSF56524">
    <property type="entry name" value="Oxidoreductase molybdopterin-binding domain"/>
    <property type="match status" value="1"/>
</dbReference>
<dbReference type="InterPro" id="IPR000572">
    <property type="entry name" value="OxRdtase_Mopterin-bd_dom"/>
</dbReference>
<protein>
    <recommendedName>
        <fullName evidence="1">Oxidoreductase molybdopterin-binding domain-containing protein</fullName>
    </recommendedName>
</protein>
<gene>
    <name evidence="2" type="ORF">RF819_08375</name>
</gene>
<dbReference type="EMBL" id="MTJN01000002">
    <property type="protein sequence ID" value="OOV08998.1"/>
    <property type="molecule type" value="Genomic_DNA"/>
</dbReference>